<dbReference type="PANTHER" id="PTHR32322">
    <property type="entry name" value="INNER MEMBRANE TRANSPORTER"/>
    <property type="match status" value="1"/>
</dbReference>
<evidence type="ECO:0000313" key="10">
    <source>
        <dbReference type="Proteomes" id="UP000619260"/>
    </source>
</evidence>
<feature type="transmembrane region" description="Helical" evidence="6">
    <location>
        <begin position="215"/>
        <end position="234"/>
    </location>
</feature>
<feature type="signal peptide" evidence="7">
    <location>
        <begin position="1"/>
        <end position="20"/>
    </location>
</feature>
<evidence type="ECO:0000259" key="8">
    <source>
        <dbReference type="Pfam" id="PF00892"/>
    </source>
</evidence>
<keyword evidence="3 6" id="KW-0812">Transmembrane</keyword>
<comment type="caution">
    <text evidence="9">The sequence shown here is derived from an EMBL/GenBank/DDBJ whole genome shotgun (WGS) entry which is preliminary data.</text>
</comment>
<feature type="transmembrane region" description="Helical" evidence="6">
    <location>
        <begin position="184"/>
        <end position="203"/>
    </location>
</feature>
<protein>
    <submittedName>
        <fullName evidence="9">Permease</fullName>
    </submittedName>
</protein>
<dbReference type="Pfam" id="PF00892">
    <property type="entry name" value="EamA"/>
    <property type="match status" value="2"/>
</dbReference>
<feature type="transmembrane region" description="Helical" evidence="6">
    <location>
        <begin position="36"/>
        <end position="58"/>
    </location>
</feature>
<proteinExistence type="inferred from homology"/>
<keyword evidence="4 6" id="KW-1133">Transmembrane helix</keyword>
<dbReference type="RefSeq" id="WP_203903315.1">
    <property type="nucleotide sequence ID" value="NZ_BOPF01000031.1"/>
</dbReference>
<name>A0A8J4DT31_9ACTN</name>
<feature type="transmembrane region" description="Helical" evidence="6">
    <location>
        <begin position="152"/>
        <end position="172"/>
    </location>
</feature>
<evidence type="ECO:0000256" key="1">
    <source>
        <dbReference type="ARBA" id="ARBA00004141"/>
    </source>
</evidence>
<dbReference type="Proteomes" id="UP000619260">
    <property type="component" value="Unassembled WGS sequence"/>
</dbReference>
<dbReference type="EMBL" id="BOPF01000031">
    <property type="protein sequence ID" value="GIJ49870.1"/>
    <property type="molecule type" value="Genomic_DNA"/>
</dbReference>
<evidence type="ECO:0000256" key="3">
    <source>
        <dbReference type="ARBA" id="ARBA00022692"/>
    </source>
</evidence>
<evidence type="ECO:0000256" key="6">
    <source>
        <dbReference type="SAM" id="Phobius"/>
    </source>
</evidence>
<dbReference type="InterPro" id="IPR000620">
    <property type="entry name" value="EamA_dom"/>
</dbReference>
<feature type="transmembrane region" description="Helical" evidence="6">
    <location>
        <begin position="97"/>
        <end position="115"/>
    </location>
</feature>
<feature type="transmembrane region" description="Helical" evidence="6">
    <location>
        <begin position="271"/>
        <end position="287"/>
    </location>
</feature>
<comment type="similarity">
    <text evidence="2">Belongs to the EamA transporter family.</text>
</comment>
<dbReference type="InterPro" id="IPR037185">
    <property type="entry name" value="EmrE-like"/>
</dbReference>
<feature type="transmembrane region" description="Helical" evidence="6">
    <location>
        <begin position="246"/>
        <end position="265"/>
    </location>
</feature>
<dbReference type="AlphaFoldDB" id="A0A8J4DT31"/>
<keyword evidence="5 6" id="KW-0472">Membrane</keyword>
<feature type="transmembrane region" description="Helical" evidence="6">
    <location>
        <begin position="127"/>
        <end position="146"/>
    </location>
</feature>
<evidence type="ECO:0000256" key="4">
    <source>
        <dbReference type="ARBA" id="ARBA00022989"/>
    </source>
</evidence>
<organism evidence="9 10">
    <name type="scientific">Virgisporangium aliadipatigenens</name>
    <dbReference type="NCBI Taxonomy" id="741659"/>
    <lineage>
        <taxon>Bacteria</taxon>
        <taxon>Bacillati</taxon>
        <taxon>Actinomycetota</taxon>
        <taxon>Actinomycetes</taxon>
        <taxon>Micromonosporales</taxon>
        <taxon>Micromonosporaceae</taxon>
        <taxon>Virgisporangium</taxon>
    </lineage>
</organism>
<evidence type="ECO:0000256" key="2">
    <source>
        <dbReference type="ARBA" id="ARBA00007362"/>
    </source>
</evidence>
<gene>
    <name evidence="9" type="ORF">Val02_67560</name>
</gene>
<feature type="domain" description="EamA" evidence="8">
    <location>
        <begin position="7"/>
        <end position="141"/>
    </location>
</feature>
<keyword evidence="7" id="KW-0732">Signal</keyword>
<feature type="transmembrane region" description="Helical" evidence="6">
    <location>
        <begin position="70"/>
        <end position="91"/>
    </location>
</feature>
<evidence type="ECO:0000256" key="5">
    <source>
        <dbReference type="ARBA" id="ARBA00023136"/>
    </source>
</evidence>
<dbReference type="SUPFAM" id="SSF103481">
    <property type="entry name" value="Multidrug resistance efflux transporter EmrE"/>
    <property type="match status" value="2"/>
</dbReference>
<dbReference type="PANTHER" id="PTHR32322:SF2">
    <property type="entry name" value="EAMA DOMAIN-CONTAINING PROTEIN"/>
    <property type="match status" value="1"/>
</dbReference>
<keyword evidence="10" id="KW-1185">Reference proteome</keyword>
<reference evidence="9" key="1">
    <citation type="submission" date="2021-01" db="EMBL/GenBank/DDBJ databases">
        <title>Whole genome shotgun sequence of Virgisporangium aliadipatigenens NBRC 105644.</title>
        <authorList>
            <person name="Komaki H."/>
            <person name="Tamura T."/>
        </authorList>
    </citation>
    <scope>NUCLEOTIDE SEQUENCE</scope>
    <source>
        <strain evidence="9">NBRC 105644</strain>
    </source>
</reference>
<dbReference type="InterPro" id="IPR050638">
    <property type="entry name" value="AA-Vitamin_Transporters"/>
</dbReference>
<accession>A0A8J4DT31</accession>
<sequence length="301" mass="31718">MTPRPSLGIAMIICSASLFAVNGTMAKLLQQTGVDAAQVATLRAGGTALALGGAALAVRPRSMRITRREAPMLACYGLAGFFLVPLLYLIAISRMSVGIALLLEYMAPVFVALWARFAQGREVRPRLWVGLALAVGGLACVARVWGRPDLDLVGTAASIAAAVLLAAWFVLGAHGTARRDPLSLTAWAFIVAAIAGAVVRPWWDFPVAHFRESRTLLLTLYVVFLGTTVPYFILTAALRHLPATSVSILSMLEVVIASAVAWVALDEALPPVQLAGGVLILAGVVLAETARRDTPVTTAVT</sequence>
<evidence type="ECO:0000256" key="7">
    <source>
        <dbReference type="SAM" id="SignalP"/>
    </source>
</evidence>
<dbReference type="GO" id="GO:0016020">
    <property type="term" value="C:membrane"/>
    <property type="evidence" value="ECO:0007669"/>
    <property type="project" value="UniProtKB-SubCell"/>
</dbReference>
<comment type="subcellular location">
    <subcellularLocation>
        <location evidence="1">Membrane</location>
        <topology evidence="1">Multi-pass membrane protein</topology>
    </subcellularLocation>
</comment>
<feature type="domain" description="EamA" evidence="8">
    <location>
        <begin position="156"/>
        <end position="286"/>
    </location>
</feature>
<evidence type="ECO:0000313" key="9">
    <source>
        <dbReference type="EMBL" id="GIJ49870.1"/>
    </source>
</evidence>
<feature type="chain" id="PRO_5039717250" evidence="7">
    <location>
        <begin position="21"/>
        <end position="301"/>
    </location>
</feature>
<dbReference type="Gene3D" id="1.10.3730.20">
    <property type="match status" value="2"/>
</dbReference>